<evidence type="ECO:0000313" key="11">
    <source>
        <dbReference type="EMBL" id="HIR67266.1"/>
    </source>
</evidence>
<dbReference type="Pfam" id="PF00488">
    <property type="entry name" value="MutS_V"/>
    <property type="match status" value="1"/>
</dbReference>
<feature type="binding site" evidence="8">
    <location>
        <begin position="332"/>
        <end position="339"/>
    </location>
    <ligand>
        <name>ATP</name>
        <dbReference type="ChEBI" id="CHEBI:30616"/>
    </ligand>
</feature>
<evidence type="ECO:0000256" key="1">
    <source>
        <dbReference type="ARBA" id="ARBA00022722"/>
    </source>
</evidence>
<proteinExistence type="inferred from homology"/>
<dbReference type="HAMAP" id="MF_00092">
    <property type="entry name" value="MutS2"/>
    <property type="match status" value="1"/>
</dbReference>
<dbReference type="Gene3D" id="3.40.50.300">
    <property type="entry name" value="P-loop containing nucleotide triphosphate hydrolases"/>
    <property type="match status" value="1"/>
</dbReference>
<dbReference type="EMBL" id="DVHK01000093">
    <property type="protein sequence ID" value="HIR67266.1"/>
    <property type="molecule type" value="Genomic_DNA"/>
</dbReference>
<keyword evidence="1 8" id="KW-0540">Nuclease</keyword>
<keyword evidence="9" id="KW-0175">Coiled coil</keyword>
<feature type="coiled-coil region" evidence="9">
    <location>
        <begin position="523"/>
        <end position="597"/>
    </location>
</feature>
<dbReference type="GO" id="GO:0140664">
    <property type="term" value="F:ATP-dependent DNA damage sensor activity"/>
    <property type="evidence" value="ECO:0007669"/>
    <property type="project" value="InterPro"/>
</dbReference>
<evidence type="ECO:0000256" key="8">
    <source>
        <dbReference type="HAMAP-Rule" id="MF_00092"/>
    </source>
</evidence>
<dbReference type="GO" id="GO:0045910">
    <property type="term" value="P:negative regulation of DNA recombination"/>
    <property type="evidence" value="ECO:0007669"/>
    <property type="project" value="InterPro"/>
</dbReference>
<sequence>MDEKSLSRLELNKVLSACADYACLDGTKAIFAGLSPSTDLAEVRDKLARTAECVKLLFRYGIIGIEYFPDVEDLLVRASKRSTLSCAELRQVNLLLRSARIAYTSINGVDDGEIIAIKGDSARIYYDKNLEDDITEKIISDDEVSDHASAALFSIRSKIKSLNERIRSKLSEYVTGDTSRYLQDGIVTMRGDRYVIPVKAEYRSRVKGLVHDRSQSGATFFIEPEYVLELNNELVALQIDEKEEVERILKALSGRVGDMSERLKTDMAVLAEIESYYARAQYSYAKKCVMPQVNKRGYINIIKGRHPLIDPRKVVPVSLELGGSYNFLLISGANTGGKTVTLKMCGLFCLMAACGIFVPAAEGTAVCAFDDIFCDVGDSQSIEDSLSTFSSHITTVIDMCKRATAGSLVLIDELGGGTNPDEGQALAKAVVEHFLKIGCRGIVTTHFTPLKEFAYTVDGIENASMEFDASTLKPLYSIKIGLPGASNALAICRRFGMDEEILDRAVGYLSEGGKAFENIVRRAEESRVEADKKLAEAASLERSLKEKLAEVNRRIDELNKQRERLTANARAESRRIINERTAQAEELLDEIEQLFKKEELSQGDLIKARTLKNKLKNSAYSNDESQRPVTNYIEATAENLHVGDDIFFVKLQSAGQVLSINAARGEVEIVCGSIKTRCKISDLQKINSPKKSAKLPHKGEVRVRNANPSTPTQPQLEINLLGMTVSEALYEVDNFIDRAVMSNLEEIKVIHGVGTGKLREAIARHLKGHKNVKSFRLGKYGEGETGVTIITLK</sequence>
<comment type="function">
    <text evidence="8">Acts as a ribosome collision sensor, splitting the ribosome into its 2 subunits. Detects stalled/collided 70S ribosomes which it binds and splits by an ATP-hydrolysis driven conformational change. Acts upstream of the ribosome quality control system (RQC), a ribosome-associated complex that mediates the extraction of incompletely synthesized nascent chains from stalled ribosomes and their subsequent degradation. Probably generates substrates for RQC.</text>
</comment>
<dbReference type="PROSITE" id="PS50828">
    <property type="entry name" value="SMR"/>
    <property type="match status" value="1"/>
</dbReference>
<keyword evidence="6 8" id="KW-0694">RNA-binding</keyword>
<dbReference type="InterPro" id="IPR007696">
    <property type="entry name" value="DNA_mismatch_repair_MutS_core"/>
</dbReference>
<evidence type="ECO:0000256" key="7">
    <source>
        <dbReference type="ARBA" id="ARBA00023125"/>
    </source>
</evidence>
<dbReference type="PANTHER" id="PTHR48466">
    <property type="entry name" value="OS10G0509000 PROTEIN-RELATED"/>
    <property type="match status" value="1"/>
</dbReference>
<dbReference type="Gene3D" id="3.30.1370.110">
    <property type="match status" value="1"/>
</dbReference>
<evidence type="ECO:0000256" key="5">
    <source>
        <dbReference type="ARBA" id="ARBA00022840"/>
    </source>
</evidence>
<dbReference type="PANTHER" id="PTHR48466:SF2">
    <property type="entry name" value="OS10G0509000 PROTEIN"/>
    <property type="match status" value="1"/>
</dbReference>
<dbReference type="EC" id="3.6.4.-" evidence="8"/>
<dbReference type="SMART" id="SM00534">
    <property type="entry name" value="MUTSac"/>
    <property type="match status" value="1"/>
</dbReference>
<keyword evidence="3 8" id="KW-0547">Nucleotide-binding</keyword>
<accession>A0A9D1J9E2</accession>
<name>A0A9D1J9E2_9FIRM</name>
<dbReference type="InterPro" id="IPR002625">
    <property type="entry name" value="Smr_dom"/>
</dbReference>
<feature type="domain" description="Smr" evidence="10">
    <location>
        <begin position="718"/>
        <end position="793"/>
    </location>
</feature>
<comment type="similarity">
    <text evidence="8">Belongs to the DNA mismatch repair MutS family. MutS2 subfamily.</text>
</comment>
<keyword evidence="2 8" id="KW-0699">rRNA-binding</keyword>
<dbReference type="GO" id="GO:0005524">
    <property type="term" value="F:ATP binding"/>
    <property type="evidence" value="ECO:0007669"/>
    <property type="project" value="UniProtKB-UniRule"/>
</dbReference>
<comment type="subunit">
    <text evidence="8">Homodimer. Binds to stalled ribosomes, contacting rRNA.</text>
</comment>
<dbReference type="SUPFAM" id="SSF48334">
    <property type="entry name" value="DNA repair protein MutS, domain III"/>
    <property type="match status" value="1"/>
</dbReference>
<dbReference type="GO" id="GO:0019843">
    <property type="term" value="F:rRNA binding"/>
    <property type="evidence" value="ECO:0007669"/>
    <property type="project" value="UniProtKB-UniRule"/>
</dbReference>
<dbReference type="Pfam" id="PF20297">
    <property type="entry name" value="MSSS"/>
    <property type="match status" value="1"/>
</dbReference>
<keyword evidence="8 11" id="KW-0255">Endonuclease</keyword>
<dbReference type="AlphaFoldDB" id="A0A9D1J9E2"/>
<dbReference type="SMART" id="SM00463">
    <property type="entry name" value="SMR"/>
    <property type="match status" value="1"/>
</dbReference>
<dbReference type="InterPro" id="IPR046893">
    <property type="entry name" value="MSSS"/>
</dbReference>
<protein>
    <recommendedName>
        <fullName evidence="8">Endonuclease MutS2</fullName>
        <ecNumber evidence="8">3.1.-.-</ecNumber>
    </recommendedName>
    <alternativeName>
        <fullName evidence="8">Ribosome-associated protein quality control-upstream factor</fullName>
        <shortName evidence="8">RQC-upstream factor</shortName>
        <shortName evidence="8">RqcU</shortName>
        <ecNumber evidence="8">3.6.4.-</ecNumber>
    </alternativeName>
</protein>
<keyword evidence="5 8" id="KW-0067">ATP-binding</keyword>
<dbReference type="Proteomes" id="UP000823913">
    <property type="component" value="Unassembled WGS sequence"/>
</dbReference>
<dbReference type="InterPro" id="IPR000432">
    <property type="entry name" value="DNA_mismatch_repair_MutS_C"/>
</dbReference>
<dbReference type="InterPro" id="IPR005747">
    <property type="entry name" value="MutS2"/>
</dbReference>
<evidence type="ECO:0000256" key="9">
    <source>
        <dbReference type="SAM" id="Coils"/>
    </source>
</evidence>
<evidence type="ECO:0000313" key="12">
    <source>
        <dbReference type="Proteomes" id="UP000823913"/>
    </source>
</evidence>
<dbReference type="InterPro" id="IPR027417">
    <property type="entry name" value="P-loop_NTPase"/>
</dbReference>
<evidence type="ECO:0000256" key="6">
    <source>
        <dbReference type="ARBA" id="ARBA00022884"/>
    </source>
</evidence>
<gene>
    <name evidence="8" type="primary">mutS2</name>
    <name evidence="8" type="synonym">rqcU</name>
    <name evidence="11" type="ORF">IAB94_04395</name>
</gene>
<evidence type="ECO:0000256" key="4">
    <source>
        <dbReference type="ARBA" id="ARBA00022801"/>
    </source>
</evidence>
<reference evidence="11" key="1">
    <citation type="submission" date="2020-10" db="EMBL/GenBank/DDBJ databases">
        <authorList>
            <person name="Gilroy R."/>
        </authorList>
    </citation>
    <scope>NUCLEOTIDE SEQUENCE</scope>
    <source>
        <strain evidence="11">ChiW16-3235</strain>
    </source>
</reference>
<dbReference type="NCBIfam" id="TIGR01069">
    <property type="entry name" value="mutS2"/>
    <property type="match status" value="1"/>
</dbReference>
<keyword evidence="7 8" id="KW-0238">DNA-binding</keyword>
<dbReference type="GO" id="GO:0043023">
    <property type="term" value="F:ribosomal large subunit binding"/>
    <property type="evidence" value="ECO:0007669"/>
    <property type="project" value="UniProtKB-UniRule"/>
</dbReference>
<reference evidence="11" key="2">
    <citation type="journal article" date="2021" name="PeerJ">
        <title>Extensive microbial diversity within the chicken gut microbiome revealed by metagenomics and culture.</title>
        <authorList>
            <person name="Gilroy R."/>
            <person name="Ravi A."/>
            <person name="Getino M."/>
            <person name="Pursley I."/>
            <person name="Horton D.L."/>
            <person name="Alikhan N.F."/>
            <person name="Baker D."/>
            <person name="Gharbi K."/>
            <person name="Hall N."/>
            <person name="Watson M."/>
            <person name="Adriaenssens E.M."/>
            <person name="Foster-Nyarko E."/>
            <person name="Jarju S."/>
            <person name="Secka A."/>
            <person name="Antonio M."/>
            <person name="Oren A."/>
            <person name="Chaudhuri R.R."/>
            <person name="La Ragione R."/>
            <person name="Hildebrand F."/>
            <person name="Pallen M.J."/>
        </authorList>
    </citation>
    <scope>NUCLEOTIDE SEQUENCE</scope>
    <source>
        <strain evidence="11">ChiW16-3235</strain>
    </source>
</reference>
<comment type="caution">
    <text evidence="11">The sequence shown here is derived from an EMBL/GenBank/DDBJ whole genome shotgun (WGS) entry which is preliminary data.</text>
</comment>
<dbReference type="GO" id="GO:0072344">
    <property type="term" value="P:rescue of stalled ribosome"/>
    <property type="evidence" value="ECO:0007669"/>
    <property type="project" value="UniProtKB-UniRule"/>
</dbReference>
<organism evidence="11 12">
    <name type="scientific">Candidatus Coproplasma avicola</name>
    <dbReference type="NCBI Taxonomy" id="2840744"/>
    <lineage>
        <taxon>Bacteria</taxon>
        <taxon>Bacillati</taxon>
        <taxon>Bacillota</taxon>
        <taxon>Clostridia</taxon>
        <taxon>Eubacteriales</taxon>
        <taxon>Candidatus Coproplasma</taxon>
    </lineage>
</organism>
<dbReference type="InterPro" id="IPR045076">
    <property type="entry name" value="MutS"/>
</dbReference>
<keyword evidence="4 8" id="KW-0378">Hydrolase</keyword>
<evidence type="ECO:0000256" key="2">
    <source>
        <dbReference type="ARBA" id="ARBA00022730"/>
    </source>
</evidence>
<evidence type="ECO:0000259" key="10">
    <source>
        <dbReference type="PROSITE" id="PS50828"/>
    </source>
</evidence>
<comment type="function">
    <text evidence="8">Endonuclease that is involved in the suppression of homologous recombination and thus may have a key role in the control of bacterial genetic diversity.</text>
</comment>
<dbReference type="SUPFAM" id="SSF160443">
    <property type="entry name" value="SMR domain-like"/>
    <property type="match status" value="1"/>
</dbReference>
<dbReference type="GO" id="GO:0006298">
    <property type="term" value="P:mismatch repair"/>
    <property type="evidence" value="ECO:0007669"/>
    <property type="project" value="InterPro"/>
</dbReference>
<dbReference type="GO" id="GO:0030983">
    <property type="term" value="F:mismatched DNA binding"/>
    <property type="evidence" value="ECO:0007669"/>
    <property type="project" value="InterPro"/>
</dbReference>
<dbReference type="Pfam" id="PF01713">
    <property type="entry name" value="Smr"/>
    <property type="match status" value="1"/>
</dbReference>
<dbReference type="GO" id="GO:0016887">
    <property type="term" value="F:ATP hydrolysis activity"/>
    <property type="evidence" value="ECO:0007669"/>
    <property type="project" value="InterPro"/>
</dbReference>
<dbReference type="SMART" id="SM00533">
    <property type="entry name" value="MUTSd"/>
    <property type="match status" value="1"/>
</dbReference>
<dbReference type="SUPFAM" id="SSF52540">
    <property type="entry name" value="P-loop containing nucleoside triphosphate hydrolases"/>
    <property type="match status" value="1"/>
</dbReference>
<dbReference type="InterPro" id="IPR036063">
    <property type="entry name" value="Smr_dom_sf"/>
</dbReference>
<dbReference type="FunFam" id="3.40.50.300:FF:000830">
    <property type="entry name" value="Endonuclease MutS2"/>
    <property type="match status" value="1"/>
</dbReference>
<dbReference type="GO" id="GO:0004519">
    <property type="term" value="F:endonuclease activity"/>
    <property type="evidence" value="ECO:0007669"/>
    <property type="project" value="UniProtKB-UniRule"/>
</dbReference>
<dbReference type="PIRSF" id="PIRSF005814">
    <property type="entry name" value="MutS_YshD"/>
    <property type="match status" value="1"/>
</dbReference>
<dbReference type="InterPro" id="IPR036187">
    <property type="entry name" value="DNA_mismatch_repair_MutS_sf"/>
</dbReference>
<evidence type="ECO:0000256" key="3">
    <source>
        <dbReference type="ARBA" id="ARBA00022741"/>
    </source>
</evidence>
<dbReference type="EC" id="3.1.-.-" evidence="8"/>